<reference evidence="1 2" key="4">
    <citation type="journal article" date="2011" name="BMC Genomics">
        <title>RNA-Seq improves annotation of protein-coding genes in the cucumber genome.</title>
        <authorList>
            <person name="Li Z."/>
            <person name="Zhang Z."/>
            <person name="Yan P."/>
            <person name="Huang S."/>
            <person name="Fei Z."/>
            <person name="Lin K."/>
        </authorList>
    </citation>
    <scope>NUCLEOTIDE SEQUENCE [LARGE SCALE GENOMIC DNA]</scope>
    <source>
        <strain evidence="2">cv. 9930</strain>
    </source>
</reference>
<proteinExistence type="predicted"/>
<protein>
    <submittedName>
        <fullName evidence="1">Uncharacterized protein</fullName>
    </submittedName>
</protein>
<reference evidence="1 2" key="1">
    <citation type="journal article" date="2009" name="Nat. Genet.">
        <title>The genome of the cucumber, Cucumis sativus L.</title>
        <authorList>
            <person name="Huang S."/>
            <person name="Li R."/>
            <person name="Zhang Z."/>
            <person name="Li L."/>
            <person name="Gu X."/>
            <person name="Fan W."/>
            <person name="Lucas W.J."/>
            <person name="Wang X."/>
            <person name="Xie B."/>
            <person name="Ni P."/>
            <person name="Ren Y."/>
            <person name="Zhu H."/>
            <person name="Li J."/>
            <person name="Lin K."/>
            <person name="Jin W."/>
            <person name="Fei Z."/>
            <person name="Li G."/>
            <person name="Staub J."/>
            <person name="Kilian A."/>
            <person name="van der Vossen E.A."/>
            <person name="Wu Y."/>
            <person name="Guo J."/>
            <person name="He J."/>
            <person name="Jia Z."/>
            <person name="Ren Y."/>
            <person name="Tian G."/>
            <person name="Lu Y."/>
            <person name="Ruan J."/>
            <person name="Qian W."/>
            <person name="Wang M."/>
            <person name="Huang Q."/>
            <person name="Li B."/>
            <person name="Xuan Z."/>
            <person name="Cao J."/>
            <person name="Asan"/>
            <person name="Wu Z."/>
            <person name="Zhang J."/>
            <person name="Cai Q."/>
            <person name="Bai Y."/>
            <person name="Zhao B."/>
            <person name="Han Y."/>
            <person name="Li Y."/>
            <person name="Li X."/>
            <person name="Wang S."/>
            <person name="Shi Q."/>
            <person name="Liu S."/>
            <person name="Cho W.K."/>
            <person name="Kim J.Y."/>
            <person name="Xu Y."/>
            <person name="Heller-Uszynska K."/>
            <person name="Miao H."/>
            <person name="Cheng Z."/>
            <person name="Zhang S."/>
            <person name="Wu J."/>
            <person name="Yang Y."/>
            <person name="Kang H."/>
            <person name="Li M."/>
            <person name="Liang H."/>
            <person name="Ren X."/>
            <person name="Shi Z."/>
            <person name="Wen M."/>
            <person name="Jian M."/>
            <person name="Yang H."/>
            <person name="Zhang G."/>
            <person name="Yang Z."/>
            <person name="Chen R."/>
            <person name="Liu S."/>
            <person name="Li J."/>
            <person name="Ma L."/>
            <person name="Liu H."/>
            <person name="Zhou Y."/>
            <person name="Zhao J."/>
            <person name="Fang X."/>
            <person name="Li G."/>
            <person name="Fang L."/>
            <person name="Li Y."/>
            <person name="Liu D."/>
            <person name="Zheng H."/>
            <person name="Zhang Y."/>
            <person name="Qin N."/>
            <person name="Li Z."/>
            <person name="Yang G."/>
            <person name="Yang S."/>
            <person name="Bolund L."/>
            <person name="Kristiansen K."/>
            <person name="Zheng H."/>
            <person name="Li S."/>
            <person name="Zhang X."/>
            <person name="Yang H."/>
            <person name="Wang J."/>
            <person name="Sun R."/>
            <person name="Zhang B."/>
            <person name="Jiang S."/>
            <person name="Wang J."/>
            <person name="Du Y."/>
            <person name="Li S."/>
        </authorList>
    </citation>
    <scope>NUCLEOTIDE SEQUENCE [LARGE SCALE GENOMIC DNA]</scope>
    <source>
        <strain evidence="2">cv. 9930</strain>
    </source>
</reference>
<dbReference type="Proteomes" id="UP000029981">
    <property type="component" value="Chromosome 3"/>
</dbReference>
<dbReference type="AlphaFoldDB" id="A0A0A0L848"/>
<evidence type="ECO:0000313" key="1">
    <source>
        <dbReference type="EMBL" id="KGN57958.1"/>
    </source>
</evidence>
<organism evidence="1 2">
    <name type="scientific">Cucumis sativus</name>
    <name type="common">Cucumber</name>
    <dbReference type="NCBI Taxonomy" id="3659"/>
    <lineage>
        <taxon>Eukaryota</taxon>
        <taxon>Viridiplantae</taxon>
        <taxon>Streptophyta</taxon>
        <taxon>Embryophyta</taxon>
        <taxon>Tracheophyta</taxon>
        <taxon>Spermatophyta</taxon>
        <taxon>Magnoliopsida</taxon>
        <taxon>eudicotyledons</taxon>
        <taxon>Gunneridae</taxon>
        <taxon>Pentapetalae</taxon>
        <taxon>rosids</taxon>
        <taxon>fabids</taxon>
        <taxon>Cucurbitales</taxon>
        <taxon>Cucurbitaceae</taxon>
        <taxon>Benincaseae</taxon>
        <taxon>Cucumis</taxon>
    </lineage>
</organism>
<keyword evidence="2" id="KW-1185">Reference proteome</keyword>
<accession>A0A0A0L848</accession>
<reference evidence="1 2" key="3">
    <citation type="journal article" date="2010" name="BMC Genomics">
        <title>Transcriptome sequencing and comparative analysis of cucumber flowers with different sex types.</title>
        <authorList>
            <person name="Guo S."/>
            <person name="Zheng Y."/>
            <person name="Joung J.G."/>
            <person name="Liu S."/>
            <person name="Zhang Z."/>
            <person name="Crasta O.R."/>
            <person name="Sobral B.W."/>
            <person name="Xu Y."/>
            <person name="Huang S."/>
            <person name="Fei Z."/>
        </authorList>
    </citation>
    <scope>NUCLEOTIDE SEQUENCE [LARGE SCALE GENOMIC DNA]</scope>
    <source>
        <strain evidence="2">cv. 9930</strain>
    </source>
</reference>
<evidence type="ECO:0000313" key="2">
    <source>
        <dbReference type="Proteomes" id="UP000029981"/>
    </source>
</evidence>
<reference evidence="1 2" key="2">
    <citation type="journal article" date="2009" name="PLoS ONE">
        <title>An integrated genetic and cytogenetic map of the cucumber genome.</title>
        <authorList>
            <person name="Ren Y."/>
            <person name="Zhang Z."/>
            <person name="Liu J."/>
            <person name="Staub J.E."/>
            <person name="Han Y."/>
            <person name="Cheng Z."/>
            <person name="Li X."/>
            <person name="Lu J."/>
            <person name="Miao H."/>
            <person name="Kang H."/>
            <person name="Xie B."/>
            <person name="Gu X."/>
            <person name="Wang X."/>
            <person name="Du Y."/>
            <person name="Jin W."/>
            <person name="Huang S."/>
        </authorList>
    </citation>
    <scope>NUCLEOTIDE SEQUENCE [LARGE SCALE GENOMIC DNA]</scope>
    <source>
        <strain evidence="2">cv. 9930</strain>
    </source>
</reference>
<dbReference type="EMBL" id="CM002924">
    <property type="protein sequence ID" value="KGN57958.1"/>
    <property type="molecule type" value="Genomic_DNA"/>
</dbReference>
<sequence>MEVLIQPHLQLSDSKDAQTTAILIQKLDKELEISNSEKMIMQCKSPTPEEKTEKKEKILVPKNESMKRSKVLKSLAKVNLECKTLI</sequence>
<dbReference type="Gramene" id="KGN57958">
    <property type="protein sequence ID" value="KGN57958"/>
    <property type="gene ID" value="Csa_3G409050"/>
</dbReference>
<name>A0A0A0L848_CUCSA</name>
<gene>
    <name evidence="1" type="ORF">Csa_3G409050</name>
</gene>